<keyword evidence="9" id="KW-1185">Reference proteome</keyword>
<dbReference type="InterPro" id="IPR011990">
    <property type="entry name" value="TPR-like_helical_dom_sf"/>
</dbReference>
<dbReference type="AlphaFoldDB" id="A0A2T7BCF4"/>
<accession>A0A2T7BCF4</accession>
<feature type="domain" description="RagB/SusD" evidence="6">
    <location>
        <begin position="364"/>
        <end position="485"/>
    </location>
</feature>
<evidence type="ECO:0000256" key="1">
    <source>
        <dbReference type="ARBA" id="ARBA00004442"/>
    </source>
</evidence>
<evidence type="ECO:0000313" key="8">
    <source>
        <dbReference type="EMBL" id="PUZ22783.1"/>
    </source>
</evidence>
<dbReference type="CDD" id="cd08977">
    <property type="entry name" value="SusD"/>
    <property type="match status" value="1"/>
</dbReference>
<feature type="domain" description="SusD-like N-terminal" evidence="7">
    <location>
        <begin position="116"/>
        <end position="242"/>
    </location>
</feature>
<dbReference type="PROSITE" id="PS51257">
    <property type="entry name" value="PROKAR_LIPOPROTEIN"/>
    <property type="match status" value="1"/>
</dbReference>
<sequence>MKFSMYKKLLGIAAVATVMGTACKKQLYQGPISSTYSQEFWTSQGSVEQAAVTMYGQFRANLRATPGGIDQMEAAHFVFGDLTTGLFLPAGGDVFLNYGVASPKFNFSYIPYWEGTLLNWSRFYQQIAQCNLILQNVPAMPASAFTSESVRQGYLAEARFMRAYAYFYMTRVWGDPVYVSNTYNDVDYGKIPPLARTPESQVLDSCLDDLRKAAPVLDFSGGDPAKTTRANRGSVYALMAHVFAWKHQYDSAHYYCQQVIDHGGYSLEPMNSYTNIWAGMSSHESIFELPMLYNANDPNFKGGGDWAEAQFNCFGTFLKGQIVDDKHSSCWIAPAGNDHLFEGVLFDTATDLRYHAAFKYMPAGNGDLAGYMLTKYTRFAYGDASAKQYAYVNNDLVLLRLSDIYLLNAEALGYLGDVAGAKTNLAFTEDRAGISNYKAVTDAYSVIDEAVMERGRELAGEGTWFYDLVRTEPTQQWLEYIGYTADRVQPSQKGYYWPLDMASLFPYDNLLTQNIYWAAHSGK</sequence>
<evidence type="ECO:0000259" key="6">
    <source>
        <dbReference type="Pfam" id="PF07980"/>
    </source>
</evidence>
<evidence type="ECO:0000256" key="2">
    <source>
        <dbReference type="ARBA" id="ARBA00006275"/>
    </source>
</evidence>
<evidence type="ECO:0000256" key="4">
    <source>
        <dbReference type="ARBA" id="ARBA00023136"/>
    </source>
</evidence>
<evidence type="ECO:0000259" key="7">
    <source>
        <dbReference type="Pfam" id="PF14322"/>
    </source>
</evidence>
<reference evidence="8 9" key="1">
    <citation type="submission" date="2018-04" db="EMBL/GenBank/DDBJ databases">
        <title>Chitinophaga fuyangensis sp. nov., isolated from soil in a chemical factory.</title>
        <authorList>
            <person name="Chen K."/>
        </authorList>
    </citation>
    <scope>NUCLEOTIDE SEQUENCE [LARGE SCALE GENOMIC DNA]</scope>
    <source>
        <strain evidence="8 9">LY-1</strain>
    </source>
</reference>
<evidence type="ECO:0000256" key="3">
    <source>
        <dbReference type="ARBA" id="ARBA00022729"/>
    </source>
</evidence>
<gene>
    <name evidence="8" type="ORF">DCC81_20360</name>
</gene>
<dbReference type="Proteomes" id="UP000244450">
    <property type="component" value="Unassembled WGS sequence"/>
</dbReference>
<name>A0A2T7BCF4_9BACT</name>
<protein>
    <recommendedName>
        <fullName evidence="10">RagB/SusD family nutrient uptake outer membrane protein</fullName>
    </recommendedName>
</protein>
<keyword evidence="5" id="KW-0998">Cell outer membrane</keyword>
<comment type="similarity">
    <text evidence="2">Belongs to the SusD family.</text>
</comment>
<dbReference type="Gene3D" id="1.25.40.390">
    <property type="match status" value="1"/>
</dbReference>
<evidence type="ECO:0000313" key="9">
    <source>
        <dbReference type="Proteomes" id="UP000244450"/>
    </source>
</evidence>
<dbReference type="SUPFAM" id="SSF48452">
    <property type="entry name" value="TPR-like"/>
    <property type="match status" value="1"/>
</dbReference>
<dbReference type="InterPro" id="IPR012944">
    <property type="entry name" value="SusD_RagB_dom"/>
</dbReference>
<dbReference type="RefSeq" id="WP_108688528.1">
    <property type="nucleotide sequence ID" value="NZ_QCYK01000003.1"/>
</dbReference>
<dbReference type="InterPro" id="IPR033985">
    <property type="entry name" value="SusD-like_N"/>
</dbReference>
<dbReference type="Pfam" id="PF14322">
    <property type="entry name" value="SusD-like_3"/>
    <property type="match status" value="1"/>
</dbReference>
<keyword evidence="4" id="KW-0472">Membrane</keyword>
<organism evidence="8 9">
    <name type="scientific">Chitinophaga parva</name>
    <dbReference type="NCBI Taxonomy" id="2169414"/>
    <lineage>
        <taxon>Bacteria</taxon>
        <taxon>Pseudomonadati</taxon>
        <taxon>Bacteroidota</taxon>
        <taxon>Chitinophagia</taxon>
        <taxon>Chitinophagales</taxon>
        <taxon>Chitinophagaceae</taxon>
        <taxon>Chitinophaga</taxon>
    </lineage>
</organism>
<evidence type="ECO:0000256" key="5">
    <source>
        <dbReference type="ARBA" id="ARBA00023237"/>
    </source>
</evidence>
<evidence type="ECO:0008006" key="10">
    <source>
        <dbReference type="Google" id="ProtNLM"/>
    </source>
</evidence>
<proteinExistence type="inferred from homology"/>
<comment type="subcellular location">
    <subcellularLocation>
        <location evidence="1">Cell outer membrane</location>
    </subcellularLocation>
</comment>
<dbReference type="OrthoDB" id="926893at2"/>
<dbReference type="Pfam" id="PF07980">
    <property type="entry name" value="SusD_RagB"/>
    <property type="match status" value="1"/>
</dbReference>
<comment type="caution">
    <text evidence="8">The sequence shown here is derived from an EMBL/GenBank/DDBJ whole genome shotgun (WGS) entry which is preliminary data.</text>
</comment>
<dbReference type="EMBL" id="QCYK01000003">
    <property type="protein sequence ID" value="PUZ22783.1"/>
    <property type="molecule type" value="Genomic_DNA"/>
</dbReference>
<keyword evidence="3" id="KW-0732">Signal</keyword>
<dbReference type="GO" id="GO:0009279">
    <property type="term" value="C:cell outer membrane"/>
    <property type="evidence" value="ECO:0007669"/>
    <property type="project" value="UniProtKB-SubCell"/>
</dbReference>